<evidence type="ECO:0000256" key="1">
    <source>
        <dbReference type="ARBA" id="ARBA00001974"/>
    </source>
</evidence>
<accession>A0A1F5UQ68</accession>
<protein>
    <recommendedName>
        <fullName evidence="9">FAD/NAD(P)-binding domain-containing protein</fullName>
    </recommendedName>
</protein>
<dbReference type="Pfam" id="PF01134">
    <property type="entry name" value="GIDA"/>
    <property type="match status" value="1"/>
</dbReference>
<comment type="cofactor">
    <cofactor evidence="1">
        <name>FAD</name>
        <dbReference type="ChEBI" id="CHEBI:57692"/>
    </cofactor>
</comment>
<dbReference type="STRING" id="1817864.A2Z21_10710"/>
<evidence type="ECO:0000313" key="7">
    <source>
        <dbReference type="EMBL" id="OGF53287.1"/>
    </source>
</evidence>
<dbReference type="InterPro" id="IPR023753">
    <property type="entry name" value="FAD/NAD-binding_dom"/>
</dbReference>
<reference evidence="7 8" key="1">
    <citation type="journal article" date="2016" name="Nat. Commun.">
        <title>Thousands of microbial genomes shed light on interconnected biogeochemical processes in an aquifer system.</title>
        <authorList>
            <person name="Anantharaman K."/>
            <person name="Brown C.T."/>
            <person name="Hug L.A."/>
            <person name="Sharon I."/>
            <person name="Castelle C.J."/>
            <person name="Probst A.J."/>
            <person name="Thomas B.C."/>
            <person name="Singh A."/>
            <person name="Wilkins M.J."/>
            <person name="Karaoz U."/>
            <person name="Brodie E.L."/>
            <person name="Williams K.H."/>
            <person name="Hubbard S.S."/>
            <person name="Banfield J.F."/>
        </authorList>
    </citation>
    <scope>NUCLEOTIDE SEQUENCE [LARGE SCALE GENOMIC DNA]</scope>
    <source>
        <strain evidence="8">RBG_16_55_9</strain>
    </source>
</reference>
<evidence type="ECO:0000256" key="3">
    <source>
        <dbReference type="ARBA" id="ARBA00022827"/>
    </source>
</evidence>
<dbReference type="PRINTS" id="PR00368">
    <property type="entry name" value="FADPNR"/>
</dbReference>
<keyword evidence="2" id="KW-0285">Flavoprotein</keyword>
<feature type="domain" description="FAD/NAD(P)-binding" evidence="6">
    <location>
        <begin position="54"/>
        <end position="151"/>
    </location>
</feature>
<dbReference type="EMBL" id="MFGX01000107">
    <property type="protein sequence ID" value="OGF53287.1"/>
    <property type="molecule type" value="Genomic_DNA"/>
</dbReference>
<comment type="caution">
    <text evidence="7">The sequence shown here is derived from an EMBL/GenBank/DDBJ whole genome shotgun (WGS) entry which is preliminary data.</text>
</comment>
<sequence>MAVVVVIGGGPAGYCAALFTAKAGLGTVLFETNETKMHNAYLYNYLGIPEIGGTELMKIARRQVEKFGANVRMEKITKISRQGQSFIIETASGTREEAKYVVIATGLNEDLLKQLGVGYEGDALKVDRHGQTTVENVYAGGWVTRSKSQAIISAGDGAAAAIHLIAKETGKPYKDFDVPPGTK</sequence>
<dbReference type="InterPro" id="IPR036188">
    <property type="entry name" value="FAD/NAD-bd_sf"/>
</dbReference>
<dbReference type="InterPro" id="IPR050097">
    <property type="entry name" value="Ferredoxin-NADP_redctase_2"/>
</dbReference>
<evidence type="ECO:0000259" key="6">
    <source>
        <dbReference type="Pfam" id="PF07992"/>
    </source>
</evidence>
<dbReference type="Proteomes" id="UP000179157">
    <property type="component" value="Unassembled WGS sequence"/>
</dbReference>
<dbReference type="Pfam" id="PF07992">
    <property type="entry name" value="Pyr_redox_2"/>
    <property type="match status" value="1"/>
</dbReference>
<dbReference type="PANTHER" id="PTHR48105">
    <property type="entry name" value="THIOREDOXIN REDUCTASE 1-RELATED-RELATED"/>
    <property type="match status" value="1"/>
</dbReference>
<evidence type="ECO:0000256" key="2">
    <source>
        <dbReference type="ARBA" id="ARBA00022630"/>
    </source>
</evidence>
<organism evidence="7 8">
    <name type="scientific">Fraserbacteria sp. (strain RBG_16_55_9)</name>
    <dbReference type="NCBI Taxonomy" id="1817864"/>
    <lineage>
        <taxon>Bacteria</taxon>
        <taxon>Candidatus Fraseribacteriota</taxon>
    </lineage>
</organism>
<dbReference type="InterPro" id="IPR040131">
    <property type="entry name" value="MnmG_N"/>
</dbReference>
<evidence type="ECO:0008006" key="9">
    <source>
        <dbReference type="Google" id="ProtNLM"/>
    </source>
</evidence>
<proteinExistence type="predicted"/>
<name>A0A1F5UQ68_FRAXR</name>
<dbReference type="GO" id="GO:0016491">
    <property type="term" value="F:oxidoreductase activity"/>
    <property type="evidence" value="ECO:0007669"/>
    <property type="project" value="UniProtKB-KW"/>
</dbReference>
<feature type="domain" description="MnmG N-terminal" evidence="5">
    <location>
        <begin position="4"/>
        <end position="37"/>
    </location>
</feature>
<evidence type="ECO:0000256" key="4">
    <source>
        <dbReference type="ARBA" id="ARBA00023002"/>
    </source>
</evidence>
<evidence type="ECO:0000259" key="5">
    <source>
        <dbReference type="Pfam" id="PF01134"/>
    </source>
</evidence>
<keyword evidence="4" id="KW-0560">Oxidoreductase</keyword>
<dbReference type="AlphaFoldDB" id="A0A1F5UQ68"/>
<dbReference type="SUPFAM" id="SSF51905">
    <property type="entry name" value="FAD/NAD(P)-binding domain"/>
    <property type="match status" value="1"/>
</dbReference>
<dbReference type="Gene3D" id="3.50.50.60">
    <property type="entry name" value="FAD/NAD(P)-binding domain"/>
    <property type="match status" value="1"/>
</dbReference>
<evidence type="ECO:0000313" key="8">
    <source>
        <dbReference type="Proteomes" id="UP000179157"/>
    </source>
</evidence>
<gene>
    <name evidence="7" type="ORF">A2Z21_10710</name>
</gene>
<dbReference type="PRINTS" id="PR00469">
    <property type="entry name" value="PNDRDTASEII"/>
</dbReference>
<keyword evidence="3" id="KW-0274">FAD</keyword>